<keyword evidence="5" id="KW-0998">Cell outer membrane</keyword>
<name>A0ABV9K9J2_9PORP</name>
<dbReference type="InterPro" id="IPR051906">
    <property type="entry name" value="TolC-like"/>
</dbReference>
<evidence type="ECO:0000256" key="3">
    <source>
        <dbReference type="ARBA" id="ARBA00022692"/>
    </source>
</evidence>
<dbReference type="Gene3D" id="1.20.1600.10">
    <property type="entry name" value="Outer membrane efflux proteins (OEP)"/>
    <property type="match status" value="1"/>
</dbReference>
<proteinExistence type="predicted"/>
<evidence type="ECO:0000256" key="2">
    <source>
        <dbReference type="ARBA" id="ARBA00022452"/>
    </source>
</evidence>
<keyword evidence="3" id="KW-0812">Transmembrane</keyword>
<comment type="caution">
    <text evidence="6">The sequence shown here is derived from an EMBL/GenBank/DDBJ whole genome shotgun (WGS) entry which is preliminary data.</text>
</comment>
<sequence length="402" mass="46258">MRYIPLLVAITIVSSFATNAQKEITLQEARQKVLTAPEIKQAELNLKIQRLNRHLDYDFGMTEATYSNDKEKALPDNQKIAITQKDMDLLSIFAKRSLSHEMVELSSLQRDFVTTTMIKNISEAWIANYCRGQIYHIYEEINDSFKNILRAAQIRYKAEETSKLDLLATQNEGYRLKIEMQEALADYKQTEIDLNKWFEEGSKYQASLISSEQLISSLPPIPKDLGQSIILDIAQKGSSVEEAKWKVMKSGFFPKINMGYNKAIGNHTNGAYGFEIGISIPLPFNGTITEAKKAKIQKEHAKLEAQKVSRDTKSTYASLYTDYLKWQKTWQYYQENALPLAQEQHKGAIKAYEEGGIDYITFLQNIRDALKLEVEAWLTFESYLKCYYTLEYLITTNSKNEF</sequence>
<evidence type="ECO:0000256" key="1">
    <source>
        <dbReference type="ARBA" id="ARBA00004442"/>
    </source>
</evidence>
<evidence type="ECO:0000256" key="5">
    <source>
        <dbReference type="ARBA" id="ARBA00023237"/>
    </source>
</evidence>
<keyword evidence="7" id="KW-1185">Reference proteome</keyword>
<keyword evidence="4" id="KW-0472">Membrane</keyword>
<protein>
    <submittedName>
        <fullName evidence="6">TolC family protein</fullName>
    </submittedName>
</protein>
<dbReference type="PANTHER" id="PTHR30026">
    <property type="entry name" value="OUTER MEMBRANE PROTEIN TOLC"/>
    <property type="match status" value="1"/>
</dbReference>
<evidence type="ECO:0000256" key="4">
    <source>
        <dbReference type="ARBA" id="ARBA00023136"/>
    </source>
</evidence>
<evidence type="ECO:0000313" key="7">
    <source>
        <dbReference type="Proteomes" id="UP001596020"/>
    </source>
</evidence>
<evidence type="ECO:0000313" key="6">
    <source>
        <dbReference type="EMBL" id="MFC4666301.1"/>
    </source>
</evidence>
<gene>
    <name evidence="6" type="ORF">ACFO3G_06790</name>
</gene>
<dbReference type="EMBL" id="JBHSGO010000190">
    <property type="protein sequence ID" value="MFC4666301.1"/>
    <property type="molecule type" value="Genomic_DNA"/>
</dbReference>
<organism evidence="6 7">
    <name type="scientific">Falsiporphyromonas endometrii</name>
    <dbReference type="NCBI Taxonomy" id="1387297"/>
    <lineage>
        <taxon>Bacteria</taxon>
        <taxon>Pseudomonadati</taxon>
        <taxon>Bacteroidota</taxon>
        <taxon>Bacteroidia</taxon>
        <taxon>Bacteroidales</taxon>
        <taxon>Porphyromonadaceae</taxon>
        <taxon>Falsiporphyromonas</taxon>
    </lineage>
</organism>
<keyword evidence="2" id="KW-1134">Transmembrane beta strand</keyword>
<accession>A0ABV9K9J2</accession>
<dbReference type="Proteomes" id="UP001596020">
    <property type="component" value="Unassembled WGS sequence"/>
</dbReference>
<dbReference type="SUPFAM" id="SSF56954">
    <property type="entry name" value="Outer membrane efflux proteins (OEP)"/>
    <property type="match status" value="1"/>
</dbReference>
<dbReference type="PANTHER" id="PTHR30026:SF20">
    <property type="entry name" value="OUTER MEMBRANE PROTEIN TOLC"/>
    <property type="match status" value="1"/>
</dbReference>
<reference evidence="7" key="1">
    <citation type="journal article" date="2019" name="Int. J. Syst. Evol. Microbiol.">
        <title>The Global Catalogue of Microorganisms (GCM) 10K type strain sequencing project: providing services to taxonomists for standard genome sequencing and annotation.</title>
        <authorList>
            <consortium name="The Broad Institute Genomics Platform"/>
            <consortium name="The Broad Institute Genome Sequencing Center for Infectious Disease"/>
            <person name="Wu L."/>
            <person name="Ma J."/>
        </authorList>
    </citation>
    <scope>NUCLEOTIDE SEQUENCE [LARGE SCALE GENOMIC DNA]</scope>
    <source>
        <strain evidence="7">CGMCC 4.7357</strain>
    </source>
</reference>
<comment type="subcellular location">
    <subcellularLocation>
        <location evidence="1">Cell outer membrane</location>
    </subcellularLocation>
</comment>